<name>A0ABT5Q3V7_9PSED</name>
<proteinExistence type="predicted"/>
<dbReference type="PANTHER" id="PTHR30143:SF0">
    <property type="entry name" value="2-KETO-4-PENTENOATE HYDRATASE"/>
    <property type="match status" value="1"/>
</dbReference>
<dbReference type="EMBL" id="JAMDGR010000004">
    <property type="protein sequence ID" value="MDD1148845.1"/>
    <property type="molecule type" value="Genomic_DNA"/>
</dbReference>
<dbReference type="RefSeq" id="WP_273922930.1">
    <property type="nucleotide sequence ID" value="NZ_JAMDGR010000004.1"/>
</dbReference>
<dbReference type="SUPFAM" id="SSF56529">
    <property type="entry name" value="FAH"/>
    <property type="match status" value="1"/>
</dbReference>
<organism evidence="2 3">
    <name type="scientific">Pseudomonas idahonensis</name>
    <dbReference type="NCBI Taxonomy" id="2942628"/>
    <lineage>
        <taxon>Bacteria</taxon>
        <taxon>Pseudomonadati</taxon>
        <taxon>Pseudomonadota</taxon>
        <taxon>Gammaproteobacteria</taxon>
        <taxon>Pseudomonadales</taxon>
        <taxon>Pseudomonadaceae</taxon>
        <taxon>Pseudomonas</taxon>
    </lineage>
</organism>
<dbReference type="Gene3D" id="3.90.850.10">
    <property type="entry name" value="Fumarylacetoacetase-like, C-terminal domain"/>
    <property type="match status" value="1"/>
</dbReference>
<comment type="caution">
    <text evidence="2">The sequence shown here is derived from an EMBL/GenBank/DDBJ whole genome shotgun (WGS) entry which is preliminary data.</text>
</comment>
<gene>
    <name evidence="2" type="ORF">M5G25_11130</name>
</gene>
<evidence type="ECO:0000313" key="2">
    <source>
        <dbReference type="EMBL" id="MDD1148845.1"/>
    </source>
</evidence>
<evidence type="ECO:0000256" key="1">
    <source>
        <dbReference type="ARBA" id="ARBA00022797"/>
    </source>
</evidence>
<sequence length="255" mass="27498">MNLLQQLLQATAAARALPALPQEALDLAAGYRLQGQALQMRQAAGEVLTGWKLACGGVAAQQRLCLGEPVYGPLTDVMSLLPGSRVDLARLIQPKLEIELAFILGRSLPPGRYCDAEIFDAVAEVAPAFEIADCRWQGWRFGAGAFLADNAAAGLYCLGARQTFDPQRHGHLNYRLEYQGVLCGSGVTDAREETPLGNLCWLIRRLLADGQPLEAGQLLLSGALLAPLAIQPGQYRLAMLESELMLDFQTELIAG</sequence>
<keyword evidence="3" id="KW-1185">Reference proteome</keyword>
<dbReference type="PANTHER" id="PTHR30143">
    <property type="entry name" value="ACID HYDRATASE"/>
    <property type="match status" value="1"/>
</dbReference>
<reference evidence="2 3" key="1">
    <citation type="submission" date="2022-05" db="EMBL/GenBank/DDBJ databases">
        <title>Novel Pseudomonas spp. Isolated from a Rainbow Trout Aquaculture Facility.</title>
        <authorList>
            <person name="Testerman T."/>
            <person name="Graf J."/>
        </authorList>
    </citation>
    <scope>NUCLEOTIDE SEQUENCE [LARGE SCALE GENOMIC DNA]</scope>
    <source>
        <strain evidence="2 3">ID357</strain>
    </source>
</reference>
<dbReference type="InterPro" id="IPR036663">
    <property type="entry name" value="Fumarylacetoacetase_C_sf"/>
</dbReference>
<dbReference type="Proteomes" id="UP001217610">
    <property type="component" value="Unassembled WGS sequence"/>
</dbReference>
<keyword evidence="1" id="KW-0058">Aromatic hydrocarbons catabolism</keyword>
<evidence type="ECO:0000313" key="3">
    <source>
        <dbReference type="Proteomes" id="UP001217610"/>
    </source>
</evidence>
<protein>
    <submittedName>
        <fullName evidence="2">2-keto-4-pentenoate hydratase</fullName>
    </submittedName>
</protein>
<dbReference type="InterPro" id="IPR050772">
    <property type="entry name" value="Hydratase-Decarb/MhpD_sf"/>
</dbReference>
<accession>A0ABT5Q3V7</accession>